<sequence length="159" mass="17221">MGQVLALRSPALPDAAPVVGLALPEDLRRFLLASLPTEKPDLENSGFESHVDHAQVPGHRYLEGYFHAVPGAHDRAVDSIHSGLIPSILAEGMSSRAAQHRFHLLLSARHSGGLTHPCSLHWSGSSRDPRQRRPLLPSCAGVRTLTSLFSTTTTISWRG</sequence>
<evidence type="ECO:0000313" key="1">
    <source>
        <dbReference type="EMBL" id="CAK0838409.1"/>
    </source>
</evidence>
<evidence type="ECO:0000313" key="2">
    <source>
        <dbReference type="Proteomes" id="UP001189429"/>
    </source>
</evidence>
<name>A0ABN9T0P9_9DINO</name>
<dbReference type="Proteomes" id="UP001189429">
    <property type="component" value="Unassembled WGS sequence"/>
</dbReference>
<keyword evidence="2" id="KW-1185">Reference proteome</keyword>
<comment type="caution">
    <text evidence="1">The sequence shown here is derived from an EMBL/GenBank/DDBJ whole genome shotgun (WGS) entry which is preliminary data.</text>
</comment>
<proteinExistence type="predicted"/>
<gene>
    <name evidence="1" type="ORF">PCOR1329_LOCUS34363</name>
</gene>
<accession>A0ABN9T0P9</accession>
<feature type="non-terminal residue" evidence="1">
    <location>
        <position position="159"/>
    </location>
</feature>
<protein>
    <submittedName>
        <fullName evidence="1">Uncharacterized protein</fullName>
    </submittedName>
</protein>
<dbReference type="EMBL" id="CAUYUJ010014221">
    <property type="protein sequence ID" value="CAK0838409.1"/>
    <property type="molecule type" value="Genomic_DNA"/>
</dbReference>
<organism evidence="1 2">
    <name type="scientific">Prorocentrum cordatum</name>
    <dbReference type="NCBI Taxonomy" id="2364126"/>
    <lineage>
        <taxon>Eukaryota</taxon>
        <taxon>Sar</taxon>
        <taxon>Alveolata</taxon>
        <taxon>Dinophyceae</taxon>
        <taxon>Prorocentrales</taxon>
        <taxon>Prorocentraceae</taxon>
        <taxon>Prorocentrum</taxon>
    </lineage>
</organism>
<reference evidence="1" key="1">
    <citation type="submission" date="2023-10" db="EMBL/GenBank/DDBJ databases">
        <authorList>
            <person name="Chen Y."/>
            <person name="Shah S."/>
            <person name="Dougan E. K."/>
            <person name="Thang M."/>
            <person name="Chan C."/>
        </authorList>
    </citation>
    <scope>NUCLEOTIDE SEQUENCE [LARGE SCALE GENOMIC DNA]</scope>
</reference>